<accession>A0A9N9I548</accession>
<keyword evidence="2" id="KW-1185">Reference proteome</keyword>
<name>A0A9N9I548_FUNMO</name>
<gene>
    <name evidence="1" type="ORF">FMOSSE_LOCUS15057</name>
</gene>
<dbReference type="Proteomes" id="UP000789375">
    <property type="component" value="Unassembled WGS sequence"/>
</dbReference>
<dbReference type="AlphaFoldDB" id="A0A9N9I548"/>
<proteinExistence type="predicted"/>
<comment type="caution">
    <text evidence="1">The sequence shown here is derived from an EMBL/GenBank/DDBJ whole genome shotgun (WGS) entry which is preliminary data.</text>
</comment>
<feature type="non-terminal residue" evidence="1">
    <location>
        <position position="113"/>
    </location>
</feature>
<reference evidence="1" key="1">
    <citation type="submission" date="2021-06" db="EMBL/GenBank/DDBJ databases">
        <authorList>
            <person name="Kallberg Y."/>
            <person name="Tangrot J."/>
            <person name="Rosling A."/>
        </authorList>
    </citation>
    <scope>NUCLEOTIDE SEQUENCE</scope>
    <source>
        <strain evidence="1">87-6 pot B 2015</strain>
    </source>
</reference>
<evidence type="ECO:0000313" key="2">
    <source>
        <dbReference type="Proteomes" id="UP000789375"/>
    </source>
</evidence>
<sequence>MPFINEYGDKYYWKEQLDFEYDQYTVFSHNRSNLQSWLDDKKNTFDSIMKYAKDKQELKELKERENTLSFFFDYHHDYFLPSLPSYYWPLPLLPRIYNDDELLQPRRRRRVNS</sequence>
<evidence type="ECO:0000313" key="1">
    <source>
        <dbReference type="EMBL" id="CAG8722089.1"/>
    </source>
</evidence>
<protein>
    <submittedName>
        <fullName evidence="1">516_t:CDS:1</fullName>
    </submittedName>
</protein>
<organism evidence="1 2">
    <name type="scientific">Funneliformis mosseae</name>
    <name type="common">Endomycorrhizal fungus</name>
    <name type="synonym">Glomus mosseae</name>
    <dbReference type="NCBI Taxonomy" id="27381"/>
    <lineage>
        <taxon>Eukaryota</taxon>
        <taxon>Fungi</taxon>
        <taxon>Fungi incertae sedis</taxon>
        <taxon>Mucoromycota</taxon>
        <taxon>Glomeromycotina</taxon>
        <taxon>Glomeromycetes</taxon>
        <taxon>Glomerales</taxon>
        <taxon>Glomeraceae</taxon>
        <taxon>Funneliformis</taxon>
    </lineage>
</organism>
<dbReference type="EMBL" id="CAJVPP010013827">
    <property type="protein sequence ID" value="CAG8722089.1"/>
    <property type="molecule type" value="Genomic_DNA"/>
</dbReference>